<dbReference type="GO" id="GO:0043111">
    <property type="term" value="P:replication fork arrest"/>
    <property type="evidence" value="ECO:0007669"/>
    <property type="project" value="TreeGrafter"/>
</dbReference>
<dbReference type="GO" id="GO:0031297">
    <property type="term" value="P:replication fork processing"/>
    <property type="evidence" value="ECO:0007669"/>
    <property type="project" value="UniProtKB-UniRule"/>
</dbReference>
<evidence type="ECO:0000256" key="6">
    <source>
        <dbReference type="RuleBase" id="RU366049"/>
    </source>
</evidence>
<comment type="subcellular location">
    <subcellularLocation>
        <location evidence="1 6">Nucleus</location>
    </subcellularLocation>
</comment>
<feature type="compositionally biased region" description="Polar residues" evidence="7">
    <location>
        <begin position="290"/>
        <end position="303"/>
    </location>
</feature>
<dbReference type="PANTHER" id="PTHR13220:SF11">
    <property type="entry name" value="TIMELESS-INTERACTING PROTEIN"/>
    <property type="match status" value="1"/>
</dbReference>
<dbReference type="GO" id="GO:0031298">
    <property type="term" value="C:replication fork protection complex"/>
    <property type="evidence" value="ECO:0007669"/>
    <property type="project" value="TreeGrafter"/>
</dbReference>
<evidence type="ECO:0000313" key="10">
    <source>
        <dbReference type="Proteomes" id="UP000799118"/>
    </source>
</evidence>
<evidence type="ECO:0000256" key="7">
    <source>
        <dbReference type="SAM" id="MobiDB-lite"/>
    </source>
</evidence>
<keyword evidence="3 6" id="KW-0227">DNA damage</keyword>
<dbReference type="Pfam" id="PF07962">
    <property type="entry name" value="Swi3"/>
    <property type="match status" value="1"/>
</dbReference>
<keyword evidence="10" id="KW-1185">Reference proteome</keyword>
<dbReference type="GO" id="GO:0000076">
    <property type="term" value="P:DNA replication checkpoint signaling"/>
    <property type="evidence" value="ECO:0007669"/>
    <property type="project" value="UniProtKB-UniRule"/>
</dbReference>
<evidence type="ECO:0000313" key="9">
    <source>
        <dbReference type="EMBL" id="KAE9409687.1"/>
    </source>
</evidence>
<dbReference type="InterPro" id="IPR040038">
    <property type="entry name" value="TIPIN/Csm3/Swi3"/>
</dbReference>
<organism evidence="9 10">
    <name type="scientific">Gymnopus androsaceus JB14</name>
    <dbReference type="NCBI Taxonomy" id="1447944"/>
    <lineage>
        <taxon>Eukaryota</taxon>
        <taxon>Fungi</taxon>
        <taxon>Dikarya</taxon>
        <taxon>Basidiomycota</taxon>
        <taxon>Agaricomycotina</taxon>
        <taxon>Agaricomycetes</taxon>
        <taxon>Agaricomycetidae</taxon>
        <taxon>Agaricales</taxon>
        <taxon>Marasmiineae</taxon>
        <taxon>Omphalotaceae</taxon>
        <taxon>Gymnopus</taxon>
    </lineage>
</organism>
<evidence type="ECO:0000256" key="3">
    <source>
        <dbReference type="ARBA" id="ARBA00022763"/>
    </source>
</evidence>
<evidence type="ECO:0000256" key="4">
    <source>
        <dbReference type="ARBA" id="ARBA00023242"/>
    </source>
</evidence>
<feature type="compositionally biased region" description="Low complexity" evidence="7">
    <location>
        <begin position="243"/>
        <end position="262"/>
    </location>
</feature>
<protein>
    <recommendedName>
        <fullName evidence="6">Chromosome segregation in meiosis protein</fullName>
    </recommendedName>
</protein>
<keyword evidence="4 6" id="KW-0539">Nucleus</keyword>
<dbReference type="GO" id="GO:0003677">
    <property type="term" value="F:DNA binding"/>
    <property type="evidence" value="ECO:0007669"/>
    <property type="project" value="TreeGrafter"/>
</dbReference>
<feature type="region of interest" description="Disordered" evidence="7">
    <location>
        <begin position="1"/>
        <end position="52"/>
    </location>
</feature>
<dbReference type="PANTHER" id="PTHR13220">
    <property type="entry name" value="TIMELESS INTERACTING-RELATED"/>
    <property type="match status" value="1"/>
</dbReference>
<feature type="compositionally biased region" description="Acidic residues" evidence="7">
    <location>
        <begin position="1"/>
        <end position="10"/>
    </location>
</feature>
<comment type="similarity">
    <text evidence="2 6">Belongs to the CSM3 family.</text>
</comment>
<evidence type="ECO:0000256" key="2">
    <source>
        <dbReference type="ARBA" id="ARBA00006075"/>
    </source>
</evidence>
<sequence>MDIFDDDNEVEIVSRPSTASSSSSSRPLFLPDDEEDLLNDQQSGNAEQDDIDKVFESGLADEFDYQPIARKHTIDFDRLEREAQKKAKTKAVPLHEILSSSPPPPDVPNDASNNQRKGKGKDDGGQKEKRKPMRLDEARLVGPTGFPQLIEDTKHFRIKGKGSEATDLNRLLQIYQYWTHRMYPKSQFKDTVERVEKLCHSKLMHNKLSMWRDEAHNIDREEEKSGDEDATGTVDANPDENIPSRASSSAPVSDAAAYASSSPSPPTRTPSSAAPMEMEMANSGRAAPATNPTAQGNASSSNYMDIDDDDEAWAALNAVENQTSTSASTGLSPATASTSSKSANNSVSVALDDDDEEMWEISRQMEAELDTRKEVAAKDVHPSGADAPPGDTTEKSARRISSTEEGFDDMYC</sequence>
<feature type="region of interest" description="Disordered" evidence="7">
    <location>
        <begin position="371"/>
        <end position="412"/>
    </location>
</feature>
<feature type="compositionally biased region" description="Polar residues" evidence="7">
    <location>
        <begin position="319"/>
        <end position="331"/>
    </location>
</feature>
<dbReference type="GO" id="GO:0006974">
    <property type="term" value="P:DNA damage response"/>
    <property type="evidence" value="ECO:0007669"/>
    <property type="project" value="UniProtKB-KW"/>
</dbReference>
<evidence type="ECO:0000256" key="5">
    <source>
        <dbReference type="ARBA" id="ARBA00023306"/>
    </source>
</evidence>
<reference evidence="9" key="1">
    <citation type="journal article" date="2019" name="Environ. Microbiol.">
        <title>Fungal ecological strategies reflected in gene transcription - a case study of two litter decomposers.</title>
        <authorList>
            <person name="Barbi F."/>
            <person name="Kohler A."/>
            <person name="Barry K."/>
            <person name="Baskaran P."/>
            <person name="Daum C."/>
            <person name="Fauchery L."/>
            <person name="Ihrmark K."/>
            <person name="Kuo A."/>
            <person name="LaButti K."/>
            <person name="Lipzen A."/>
            <person name="Morin E."/>
            <person name="Grigoriev I.V."/>
            <person name="Henrissat B."/>
            <person name="Lindahl B."/>
            <person name="Martin F."/>
        </authorList>
    </citation>
    <scope>NUCLEOTIDE SEQUENCE</scope>
    <source>
        <strain evidence="9">JB14</strain>
    </source>
</reference>
<comment type="function">
    <text evidence="6">Plays an important role in the control of DNA replication and the maintenance of replication fork stability.</text>
</comment>
<feature type="region of interest" description="Disordered" evidence="7">
    <location>
        <begin position="218"/>
        <end position="356"/>
    </location>
</feature>
<dbReference type="AlphaFoldDB" id="A0A6A4ILF9"/>
<feature type="compositionally biased region" description="Basic and acidic residues" evidence="7">
    <location>
        <begin position="371"/>
        <end position="381"/>
    </location>
</feature>
<feature type="domain" description="Chromosome segregation in meiosis protein 3" evidence="8">
    <location>
        <begin position="135"/>
        <end position="215"/>
    </location>
</feature>
<name>A0A6A4ILF9_9AGAR</name>
<feature type="compositionally biased region" description="Low complexity" evidence="7">
    <location>
        <begin position="14"/>
        <end position="30"/>
    </location>
</feature>
<dbReference type="EMBL" id="ML769387">
    <property type="protein sequence ID" value="KAE9409687.1"/>
    <property type="molecule type" value="Genomic_DNA"/>
</dbReference>
<evidence type="ECO:0000259" key="8">
    <source>
        <dbReference type="Pfam" id="PF07962"/>
    </source>
</evidence>
<proteinExistence type="inferred from homology"/>
<feature type="compositionally biased region" description="Basic and acidic residues" evidence="7">
    <location>
        <begin position="120"/>
        <end position="136"/>
    </location>
</feature>
<evidence type="ECO:0000256" key="1">
    <source>
        <dbReference type="ARBA" id="ARBA00004123"/>
    </source>
</evidence>
<dbReference type="Proteomes" id="UP000799118">
    <property type="component" value="Unassembled WGS sequence"/>
</dbReference>
<accession>A0A6A4ILF9</accession>
<gene>
    <name evidence="9" type="ORF">BT96DRAFT_1012626</name>
</gene>
<dbReference type="OrthoDB" id="437078at2759"/>
<feature type="compositionally biased region" description="Low complexity" evidence="7">
    <location>
        <begin position="332"/>
        <end position="350"/>
    </location>
</feature>
<feature type="region of interest" description="Disordered" evidence="7">
    <location>
        <begin position="84"/>
        <end position="136"/>
    </location>
</feature>
<dbReference type="InterPro" id="IPR012923">
    <property type="entry name" value="Csm3"/>
</dbReference>
<keyword evidence="5 6" id="KW-0131">Cell cycle</keyword>